<dbReference type="EC" id="3.6.4.13" evidence="1"/>
<protein>
    <recommendedName>
        <fullName evidence="1">RNA helicase</fullName>
        <ecNumber evidence="1">3.6.4.13</ecNumber>
    </recommendedName>
</protein>
<evidence type="ECO:0000256" key="5">
    <source>
        <dbReference type="ARBA" id="ARBA00022840"/>
    </source>
</evidence>
<evidence type="ECO:0000256" key="1">
    <source>
        <dbReference type="ARBA" id="ARBA00012552"/>
    </source>
</evidence>
<feature type="compositionally biased region" description="Polar residues" evidence="9">
    <location>
        <begin position="78"/>
        <end position="87"/>
    </location>
</feature>
<evidence type="ECO:0000256" key="7">
    <source>
        <dbReference type="PROSITE-ProRule" id="PRU00552"/>
    </source>
</evidence>
<accession>A0AAV9MZ55</accession>
<dbReference type="Pfam" id="PF00270">
    <property type="entry name" value="DEAD"/>
    <property type="match status" value="1"/>
</dbReference>
<dbReference type="AlphaFoldDB" id="A0AAV9MZ55"/>
<dbReference type="InterPro" id="IPR027417">
    <property type="entry name" value="P-loop_NTPase"/>
</dbReference>
<dbReference type="Gene3D" id="3.40.50.300">
    <property type="entry name" value="P-loop containing nucleotide triphosphate hydrolases"/>
    <property type="match status" value="2"/>
</dbReference>
<keyword evidence="3 8" id="KW-0378">Hydrolase</keyword>
<feature type="region of interest" description="Disordered" evidence="9">
    <location>
        <begin position="54"/>
        <end position="92"/>
    </location>
</feature>
<feature type="region of interest" description="Disordered" evidence="9">
    <location>
        <begin position="1"/>
        <end position="20"/>
    </location>
</feature>
<evidence type="ECO:0000256" key="4">
    <source>
        <dbReference type="ARBA" id="ARBA00022806"/>
    </source>
</evidence>
<dbReference type="PROSITE" id="PS00039">
    <property type="entry name" value="DEAD_ATP_HELICASE"/>
    <property type="match status" value="1"/>
</dbReference>
<feature type="domain" description="Helicase ATP-binding" evidence="10">
    <location>
        <begin position="186"/>
        <end position="383"/>
    </location>
</feature>
<evidence type="ECO:0000256" key="8">
    <source>
        <dbReference type="RuleBase" id="RU000492"/>
    </source>
</evidence>
<feature type="domain" description="Helicase C-terminal" evidence="11">
    <location>
        <begin position="411"/>
        <end position="559"/>
    </location>
</feature>
<dbReference type="InterPro" id="IPR001650">
    <property type="entry name" value="Helicase_C-like"/>
</dbReference>
<proteinExistence type="inferred from homology"/>
<dbReference type="InterPro" id="IPR014001">
    <property type="entry name" value="Helicase_ATP-bd"/>
</dbReference>
<feature type="compositionally biased region" description="Low complexity" evidence="9">
    <location>
        <begin position="594"/>
        <end position="605"/>
    </location>
</feature>
<dbReference type="RefSeq" id="XP_064702538.1">
    <property type="nucleotide sequence ID" value="XM_064850872.1"/>
</dbReference>
<feature type="compositionally biased region" description="Polar residues" evidence="9">
    <location>
        <begin position="629"/>
        <end position="639"/>
    </location>
</feature>
<evidence type="ECO:0000256" key="6">
    <source>
        <dbReference type="ARBA" id="ARBA00047984"/>
    </source>
</evidence>
<dbReference type="Pfam" id="PF00271">
    <property type="entry name" value="Helicase_C"/>
    <property type="match status" value="1"/>
</dbReference>
<keyword evidence="4 8" id="KW-0347">Helicase</keyword>
<dbReference type="GO" id="GO:0016787">
    <property type="term" value="F:hydrolase activity"/>
    <property type="evidence" value="ECO:0007669"/>
    <property type="project" value="UniProtKB-KW"/>
</dbReference>
<dbReference type="EMBL" id="JAVRRD010000028">
    <property type="protein sequence ID" value="KAK5046965.1"/>
    <property type="molecule type" value="Genomic_DNA"/>
</dbReference>
<dbReference type="PANTHER" id="PTHR47958">
    <property type="entry name" value="ATP-DEPENDENT RNA HELICASE DBP3"/>
    <property type="match status" value="1"/>
</dbReference>
<feature type="compositionally biased region" description="Gly residues" evidence="9">
    <location>
        <begin position="584"/>
        <end position="593"/>
    </location>
</feature>
<dbReference type="CDD" id="cd18787">
    <property type="entry name" value="SF2_C_DEAD"/>
    <property type="match status" value="1"/>
</dbReference>
<feature type="compositionally biased region" description="Acidic residues" evidence="9">
    <location>
        <begin position="566"/>
        <end position="583"/>
    </location>
</feature>
<evidence type="ECO:0000256" key="9">
    <source>
        <dbReference type="SAM" id="MobiDB-lite"/>
    </source>
</evidence>
<evidence type="ECO:0000313" key="14">
    <source>
        <dbReference type="Proteomes" id="UP001358417"/>
    </source>
</evidence>
<evidence type="ECO:0000259" key="10">
    <source>
        <dbReference type="PROSITE" id="PS51192"/>
    </source>
</evidence>
<dbReference type="PROSITE" id="PS51195">
    <property type="entry name" value="Q_MOTIF"/>
    <property type="match status" value="1"/>
</dbReference>
<reference evidence="13 14" key="1">
    <citation type="submission" date="2023-08" db="EMBL/GenBank/DDBJ databases">
        <title>Black Yeasts Isolated from many extreme environments.</title>
        <authorList>
            <person name="Coleine C."/>
            <person name="Stajich J.E."/>
            <person name="Selbmann L."/>
        </authorList>
    </citation>
    <scope>NUCLEOTIDE SEQUENCE [LARGE SCALE GENOMIC DNA]</scope>
    <source>
        <strain evidence="13 14">CCFEE 5792</strain>
    </source>
</reference>
<keyword evidence="14" id="KW-1185">Reference proteome</keyword>
<dbReference type="GeneID" id="89975485"/>
<sequence>MTDLSVNGLAEPLPDITNGNHLGYRSGRMNEAALKVASEHGWVAPKSYKYDADQATTETPASNGDGLDSGENKDDNATVETGATSRASKFAPGNWAHDAGRYEWKEEYGDVGPRSEKLEEELFNSKFINRAGGNFKNLTTVKVIVESQKRPAPISDFETAGIHPVLVENIKLCEYQMPTPIQAYTIPAVLSGHDIIGVAQTGSGKTAAFLIPCISKLMGKVKKLAARRPNLAGNFDAERERVRAEPLILIVAPTRELCCQIFDEARRLCYRSMLRPCVAYGGGPMREQIAQLNLGCDLLVATPGRLLDFMSRPEVLSLSRVRYTIIDEADELLHDDWETEMTKIMSGGDANTDGDHRYLLFSATFPKRLKKLAAKFLDNDHVHISIGRTGSVHINVKQQIIWTENNHKNQALYDLLISMPPSRTLVFVRSKKSADLVDDYLFNMGLPSTSIHSDRLQIEREDALRSFKTGDAPILVATGVSARGLDVKHVMHVINYDLPSAEHDGFNEFVHRIGRTARIGNEGLATSFYNDRDSGMAPFITKILVETNQSIPEFLEQYKPEGALNFDEEDPDVEDGAVEDEGGDAWGAKGGAAGASDDAWGNGNATAAASEPAWGGETGASAPVEETRGTYTSTPVAAW</sequence>
<feature type="region of interest" description="Disordered" evidence="9">
    <location>
        <begin position="565"/>
        <end position="639"/>
    </location>
</feature>
<organism evidence="13 14">
    <name type="scientific">Exophiala bonariae</name>
    <dbReference type="NCBI Taxonomy" id="1690606"/>
    <lineage>
        <taxon>Eukaryota</taxon>
        <taxon>Fungi</taxon>
        <taxon>Dikarya</taxon>
        <taxon>Ascomycota</taxon>
        <taxon>Pezizomycotina</taxon>
        <taxon>Eurotiomycetes</taxon>
        <taxon>Chaetothyriomycetidae</taxon>
        <taxon>Chaetothyriales</taxon>
        <taxon>Herpotrichiellaceae</taxon>
        <taxon>Exophiala</taxon>
    </lineage>
</organism>
<keyword evidence="5 8" id="KW-0067">ATP-binding</keyword>
<dbReference type="SUPFAM" id="SSF52540">
    <property type="entry name" value="P-loop containing nucleoside triphosphate hydrolases"/>
    <property type="match status" value="2"/>
</dbReference>
<comment type="similarity">
    <text evidence="8">Belongs to the DEAD box helicase family.</text>
</comment>
<name>A0AAV9MZ55_9EURO</name>
<dbReference type="GO" id="GO:0003724">
    <property type="term" value="F:RNA helicase activity"/>
    <property type="evidence" value="ECO:0007669"/>
    <property type="project" value="UniProtKB-EC"/>
</dbReference>
<dbReference type="SMART" id="SM00487">
    <property type="entry name" value="DEXDc"/>
    <property type="match status" value="1"/>
</dbReference>
<dbReference type="InterPro" id="IPR000629">
    <property type="entry name" value="RNA-helicase_DEAD-box_CS"/>
</dbReference>
<dbReference type="PROSITE" id="PS51192">
    <property type="entry name" value="HELICASE_ATP_BIND_1"/>
    <property type="match status" value="1"/>
</dbReference>
<feature type="domain" description="DEAD-box RNA helicase Q" evidence="12">
    <location>
        <begin position="155"/>
        <end position="183"/>
    </location>
</feature>
<keyword evidence="2 8" id="KW-0547">Nucleotide-binding</keyword>
<gene>
    <name evidence="13" type="ORF">LTR84_007319</name>
</gene>
<dbReference type="SMART" id="SM00490">
    <property type="entry name" value="HELICc"/>
    <property type="match status" value="1"/>
</dbReference>
<comment type="caution">
    <text evidence="13">The sequence shown here is derived from an EMBL/GenBank/DDBJ whole genome shotgun (WGS) entry which is preliminary data.</text>
</comment>
<dbReference type="Proteomes" id="UP001358417">
    <property type="component" value="Unassembled WGS sequence"/>
</dbReference>
<dbReference type="PROSITE" id="PS51194">
    <property type="entry name" value="HELICASE_CTER"/>
    <property type="match status" value="1"/>
</dbReference>
<evidence type="ECO:0000313" key="13">
    <source>
        <dbReference type="EMBL" id="KAK5046965.1"/>
    </source>
</evidence>
<comment type="catalytic activity">
    <reaction evidence="6">
        <text>ATP + H2O = ADP + phosphate + H(+)</text>
        <dbReference type="Rhea" id="RHEA:13065"/>
        <dbReference type="ChEBI" id="CHEBI:15377"/>
        <dbReference type="ChEBI" id="CHEBI:15378"/>
        <dbReference type="ChEBI" id="CHEBI:30616"/>
        <dbReference type="ChEBI" id="CHEBI:43474"/>
        <dbReference type="ChEBI" id="CHEBI:456216"/>
        <dbReference type="EC" id="3.6.4.13"/>
    </reaction>
</comment>
<evidence type="ECO:0000259" key="11">
    <source>
        <dbReference type="PROSITE" id="PS51194"/>
    </source>
</evidence>
<dbReference type="InterPro" id="IPR014014">
    <property type="entry name" value="RNA_helicase_DEAD_Q_motif"/>
</dbReference>
<evidence type="ECO:0000259" key="12">
    <source>
        <dbReference type="PROSITE" id="PS51195"/>
    </source>
</evidence>
<evidence type="ECO:0000256" key="3">
    <source>
        <dbReference type="ARBA" id="ARBA00022801"/>
    </source>
</evidence>
<dbReference type="InterPro" id="IPR011545">
    <property type="entry name" value="DEAD/DEAH_box_helicase_dom"/>
</dbReference>
<evidence type="ECO:0000256" key="2">
    <source>
        <dbReference type="ARBA" id="ARBA00022741"/>
    </source>
</evidence>
<dbReference type="GO" id="GO:0005524">
    <property type="term" value="F:ATP binding"/>
    <property type="evidence" value="ECO:0007669"/>
    <property type="project" value="UniProtKB-KW"/>
</dbReference>
<feature type="short sequence motif" description="Q motif" evidence="7">
    <location>
        <begin position="155"/>
        <end position="183"/>
    </location>
</feature>
<dbReference type="GO" id="GO:0003676">
    <property type="term" value="F:nucleic acid binding"/>
    <property type="evidence" value="ECO:0007669"/>
    <property type="project" value="InterPro"/>
</dbReference>